<organism evidence="2 3">
    <name type="scientific">Aliidongia dinghuensis</name>
    <dbReference type="NCBI Taxonomy" id="1867774"/>
    <lineage>
        <taxon>Bacteria</taxon>
        <taxon>Pseudomonadati</taxon>
        <taxon>Pseudomonadota</taxon>
        <taxon>Alphaproteobacteria</taxon>
        <taxon>Rhodospirillales</taxon>
        <taxon>Dongiaceae</taxon>
        <taxon>Aliidongia</taxon>
    </lineage>
</organism>
<comment type="caution">
    <text evidence="2">The sequence shown here is derived from an EMBL/GenBank/DDBJ whole genome shotgun (WGS) entry which is preliminary data.</text>
</comment>
<dbReference type="SUPFAM" id="SSF47616">
    <property type="entry name" value="GST C-terminal domain-like"/>
    <property type="match status" value="1"/>
</dbReference>
<dbReference type="AlphaFoldDB" id="A0A8J2YQ87"/>
<dbReference type="PANTHER" id="PTHR44051:SF8">
    <property type="entry name" value="GLUTATHIONE S-TRANSFERASE GSTA"/>
    <property type="match status" value="1"/>
</dbReference>
<evidence type="ECO:0000259" key="1">
    <source>
        <dbReference type="PROSITE" id="PS50404"/>
    </source>
</evidence>
<dbReference type="InterPro" id="IPR004045">
    <property type="entry name" value="Glutathione_S-Trfase_N"/>
</dbReference>
<dbReference type="InterPro" id="IPR036249">
    <property type="entry name" value="Thioredoxin-like_sf"/>
</dbReference>
<reference evidence="2" key="2">
    <citation type="submission" date="2020-09" db="EMBL/GenBank/DDBJ databases">
        <authorList>
            <person name="Sun Q."/>
            <person name="Zhou Y."/>
        </authorList>
    </citation>
    <scope>NUCLEOTIDE SEQUENCE</scope>
    <source>
        <strain evidence="2">CGMCC 1.15725</strain>
    </source>
</reference>
<accession>A0A8J2YQ87</accession>
<sequence>MGFYRLIGNPGCGSAIVEAAFALSGLPYQTEMLEIWQPGPERERLFQLNPLGQVPVMILPDGSIMTESGAMVLHIIDRAPGAGLAPSPDDPARPAFLRWLVFLVASIYPTFTYGDVPARYVNEKEGQAELRAVTEAECQRYWRLVETGIAGPWMLGETRSALDLYVWVMSHWRPGRQWFRDYCPKLSRIADAVDGDPRLAPVKAANWPS</sequence>
<reference evidence="2" key="1">
    <citation type="journal article" date="2014" name="Int. J. Syst. Evol. Microbiol.">
        <title>Complete genome sequence of Corynebacterium casei LMG S-19264T (=DSM 44701T), isolated from a smear-ripened cheese.</title>
        <authorList>
            <consortium name="US DOE Joint Genome Institute (JGI-PGF)"/>
            <person name="Walter F."/>
            <person name="Albersmeier A."/>
            <person name="Kalinowski J."/>
            <person name="Ruckert C."/>
        </authorList>
    </citation>
    <scope>NUCLEOTIDE SEQUENCE</scope>
    <source>
        <strain evidence="2">CGMCC 1.15725</strain>
    </source>
</reference>
<evidence type="ECO:0000313" key="3">
    <source>
        <dbReference type="Proteomes" id="UP000646365"/>
    </source>
</evidence>
<dbReference type="Gene3D" id="3.40.30.10">
    <property type="entry name" value="Glutaredoxin"/>
    <property type="match status" value="1"/>
</dbReference>
<dbReference type="Pfam" id="PF13409">
    <property type="entry name" value="GST_N_2"/>
    <property type="match status" value="1"/>
</dbReference>
<proteinExistence type="predicted"/>
<dbReference type="RefSeq" id="WP_189041459.1">
    <property type="nucleotide sequence ID" value="NZ_BMJQ01000001.1"/>
</dbReference>
<dbReference type="PROSITE" id="PS50404">
    <property type="entry name" value="GST_NTER"/>
    <property type="match status" value="1"/>
</dbReference>
<protein>
    <submittedName>
        <fullName evidence="2">Glutathione S-transferase</fullName>
    </submittedName>
</protein>
<dbReference type="Proteomes" id="UP000646365">
    <property type="component" value="Unassembled WGS sequence"/>
</dbReference>
<feature type="domain" description="GST N-terminal" evidence="1">
    <location>
        <begin position="1"/>
        <end position="83"/>
    </location>
</feature>
<keyword evidence="3" id="KW-1185">Reference proteome</keyword>
<evidence type="ECO:0000313" key="2">
    <source>
        <dbReference type="EMBL" id="GGE99785.1"/>
    </source>
</evidence>
<gene>
    <name evidence="2" type="ORF">GCM10011611_01720</name>
</gene>
<dbReference type="CDD" id="cd03057">
    <property type="entry name" value="GST_N_Beta"/>
    <property type="match status" value="1"/>
</dbReference>
<dbReference type="InterPro" id="IPR036282">
    <property type="entry name" value="Glutathione-S-Trfase_C_sf"/>
</dbReference>
<name>A0A8J2YQ87_9PROT</name>
<dbReference type="EMBL" id="BMJQ01000001">
    <property type="protein sequence ID" value="GGE99785.1"/>
    <property type="molecule type" value="Genomic_DNA"/>
</dbReference>
<dbReference type="Gene3D" id="1.20.1050.10">
    <property type="match status" value="1"/>
</dbReference>
<dbReference type="PANTHER" id="PTHR44051">
    <property type="entry name" value="GLUTATHIONE S-TRANSFERASE-RELATED"/>
    <property type="match status" value="1"/>
</dbReference>
<dbReference type="SUPFAM" id="SSF52833">
    <property type="entry name" value="Thioredoxin-like"/>
    <property type="match status" value="1"/>
</dbReference>